<keyword evidence="3" id="KW-0378">Hydrolase</keyword>
<dbReference type="EMBL" id="AEEC02000042">
    <property type="protein sequence ID" value="EOA02664.1"/>
    <property type="molecule type" value="Genomic_DNA"/>
</dbReference>
<dbReference type="AlphaFoldDB" id="A0AAI9N241"/>
<dbReference type="GO" id="GO:0005525">
    <property type="term" value="F:GTP binding"/>
    <property type="evidence" value="ECO:0007669"/>
    <property type="project" value="UniProtKB-KW"/>
</dbReference>
<keyword evidence="2" id="KW-0547">Nucleotide-binding</keyword>
<organism evidence="7 8">
    <name type="scientific">Herbaspirillum frisingense GSF30</name>
    <dbReference type="NCBI Taxonomy" id="864073"/>
    <lineage>
        <taxon>Bacteria</taxon>
        <taxon>Pseudomonadati</taxon>
        <taxon>Pseudomonadota</taxon>
        <taxon>Betaproteobacteria</taxon>
        <taxon>Burkholderiales</taxon>
        <taxon>Oxalobacteraceae</taxon>
        <taxon>Herbaspirillum</taxon>
    </lineage>
</organism>
<evidence type="ECO:0000313" key="7">
    <source>
        <dbReference type="EMBL" id="EOA02664.1"/>
    </source>
</evidence>
<evidence type="ECO:0000256" key="2">
    <source>
        <dbReference type="ARBA" id="ARBA00022741"/>
    </source>
</evidence>
<evidence type="ECO:0000256" key="3">
    <source>
        <dbReference type="ARBA" id="ARBA00022801"/>
    </source>
</evidence>
<reference evidence="7 8" key="1">
    <citation type="journal article" date="2013" name="Front. Microbiol.">
        <title>The genome of the endophytic bacterium H. frisingense GSF30(T) identifies diverse strategies in the Herbaspirillum genus to interact with plants.</title>
        <authorList>
            <person name="Straub D."/>
            <person name="Rothballer M."/>
            <person name="Hartmann A."/>
            <person name="Ludewig U."/>
        </authorList>
    </citation>
    <scope>NUCLEOTIDE SEQUENCE [LARGE SCALE GENOMIC DNA]</scope>
    <source>
        <strain evidence="7 8">GSF30</strain>
    </source>
</reference>
<dbReference type="SUPFAM" id="SSF52540">
    <property type="entry name" value="P-loop containing nucleoside triphosphate hydrolases"/>
    <property type="match status" value="1"/>
</dbReference>
<comment type="caution">
    <text evidence="7">The sequence shown here is derived from an EMBL/GenBank/DDBJ whole genome shotgun (WGS) entry which is preliminary data.</text>
</comment>
<dbReference type="GO" id="GO:0016020">
    <property type="term" value="C:membrane"/>
    <property type="evidence" value="ECO:0007669"/>
    <property type="project" value="UniProtKB-SubCell"/>
</dbReference>
<dbReference type="GO" id="GO:0003924">
    <property type="term" value="F:GTPase activity"/>
    <property type="evidence" value="ECO:0007669"/>
    <property type="project" value="InterPro"/>
</dbReference>
<dbReference type="RefSeq" id="WP_006465067.1">
    <property type="nucleotide sequence ID" value="NZ_AEEC02000042.1"/>
</dbReference>
<keyword evidence="4" id="KW-0342">GTP-binding</keyword>
<dbReference type="InterPro" id="IPR006073">
    <property type="entry name" value="GTP-bd"/>
</dbReference>
<dbReference type="Pfam" id="PF01926">
    <property type="entry name" value="MMR_HSR1"/>
    <property type="match status" value="1"/>
</dbReference>
<keyword evidence="5" id="KW-0472">Membrane</keyword>
<dbReference type="PANTHER" id="PTHR10465:SF0">
    <property type="entry name" value="SARCALUMENIN"/>
    <property type="match status" value="1"/>
</dbReference>
<dbReference type="Gene3D" id="3.40.50.300">
    <property type="entry name" value="P-loop containing nucleotide triphosphate hydrolases"/>
    <property type="match status" value="1"/>
</dbReference>
<dbReference type="Proteomes" id="UP000006772">
    <property type="component" value="Unassembled WGS sequence"/>
</dbReference>
<sequence length="529" mass="56390">MKTSEQRFIDIIGSSGSSGNSGGAEADVATLLAALRDWLASLDAALTAGRIEAGGLQPGSALAQRIAALHQALAQQHQQREAQWLALAPARALAQHFEGKLMVLVFGKFNAGKSSLCNFLAERFRQHGQAVQYFHLQGGQLLASDEAFHEGATETTARLQGVCLGDGLVLLDTPGLHSATDDNAALTQRFLDSADAVLWLTSSTSPGQVQELDELARELRRGKPLLPVVTRSDVIDEDEVDGQIVKCLRNKSDANRADQEADVGHRAADKLQALGVAAAQLKPAVSVSAYVARSTGADAEVMAGAGFERLYAALLELLAPALAYRARKPAEVLLHHLQEEVEAPLLNQTMPALAVLRQQVQEELDSLPARQARLVQQAWREVMPQLADLLEAHAGVADVAAVVAALNAALQQAATQHAQACLDSHILPAVETVLELPADPGYDSAPTDGVPAAYEKLYETLGAAVQDSLQRMAGDLAERCATRLQALDQALQHKQQIILDGQRRLGQIASLLRGLHAGASQLREPAQEV</sequence>
<gene>
    <name evidence="7" type="ORF">HFRIS_021336</name>
</gene>
<protein>
    <recommendedName>
        <fullName evidence="6">G domain-containing protein</fullName>
    </recommendedName>
</protein>
<evidence type="ECO:0000313" key="8">
    <source>
        <dbReference type="Proteomes" id="UP000006772"/>
    </source>
</evidence>
<evidence type="ECO:0000256" key="4">
    <source>
        <dbReference type="ARBA" id="ARBA00023134"/>
    </source>
</evidence>
<name>A0AAI9N241_9BURK</name>
<accession>A0AAI9N241</accession>
<dbReference type="InterPro" id="IPR027094">
    <property type="entry name" value="Mitofusin_fam"/>
</dbReference>
<evidence type="ECO:0000256" key="1">
    <source>
        <dbReference type="ARBA" id="ARBA00004370"/>
    </source>
</evidence>
<feature type="domain" description="G" evidence="6">
    <location>
        <begin position="103"/>
        <end position="230"/>
    </location>
</feature>
<evidence type="ECO:0000256" key="5">
    <source>
        <dbReference type="ARBA" id="ARBA00023136"/>
    </source>
</evidence>
<proteinExistence type="predicted"/>
<comment type="subcellular location">
    <subcellularLocation>
        <location evidence="1">Membrane</location>
    </subcellularLocation>
</comment>
<dbReference type="PANTHER" id="PTHR10465">
    <property type="entry name" value="TRANSMEMBRANE GTPASE FZO1"/>
    <property type="match status" value="1"/>
</dbReference>
<evidence type="ECO:0000259" key="6">
    <source>
        <dbReference type="Pfam" id="PF01926"/>
    </source>
</evidence>
<dbReference type="InterPro" id="IPR027417">
    <property type="entry name" value="P-loop_NTPase"/>
</dbReference>